<dbReference type="PANTHER" id="PTHR30290:SF64">
    <property type="entry name" value="ABC TRANSPORTER PERIPLASMIC BINDING PROTEIN"/>
    <property type="match status" value="1"/>
</dbReference>
<evidence type="ECO:0000313" key="3">
    <source>
        <dbReference type="EMBL" id="OSM05094.1"/>
    </source>
</evidence>
<dbReference type="InterPro" id="IPR000914">
    <property type="entry name" value="SBP_5_dom"/>
</dbReference>
<dbReference type="InterPro" id="IPR039424">
    <property type="entry name" value="SBP_5"/>
</dbReference>
<sequence length="548" mass="61840">MGGHLTLQDMGGFDKLNPFTLKGAAPALLGALVFETLMTSSLDEPFAQYGLLAEDVVVAEDWMSVTFRLNAKAQFSDGTPVTAEDVKFSLETLKSDQASPFHASYYRDIERAEIIDARSVRFHFKQYNRELPLIAGQLPILSKKFFAKHSFKDLDLTIPVGSGPYVVEKVESGKSVLYRRNPNYWGWGLPVNQGFYNFDSIGLKVFKDPVVALEAFKAGEFDFITVYNSKQWARDYEGKQFDSGALIKEKLPHRNNQGMQAFIFNLRKPLFQDQRVRQALALAFDFEWSNHNLFYDQYTRDGSFFSNSEMAARPGPPQGAVLNLLEPFRKQLPAEVFEGVRPPPSTTPPGSLRGNLRQAMRLLKQAGWKLGPDRVLVNAKGERLAFDFLLAQPAFERVMAPFNANLKKLGVEMTYRTVDASLYQQRVQDHDFDMMVGSFPQSQSPGNEQIGMWTSQSADVKGSRNLLGLKNPVVDALVEQLIQAKDRDGLVAACRALDRVLMAGDYLIPNWHIPYHRVAYASKLKRPAKPPLYYTADGWLLSWWLAKP</sequence>
<gene>
    <name evidence="3" type="ORF">MAIT1_03237</name>
</gene>
<keyword evidence="1" id="KW-0732">Signal</keyword>
<dbReference type="PIRSF" id="PIRSF002741">
    <property type="entry name" value="MppA"/>
    <property type="match status" value="1"/>
</dbReference>
<dbReference type="PANTHER" id="PTHR30290">
    <property type="entry name" value="PERIPLASMIC BINDING COMPONENT OF ABC TRANSPORTER"/>
    <property type="match status" value="1"/>
</dbReference>
<evidence type="ECO:0000256" key="1">
    <source>
        <dbReference type="ARBA" id="ARBA00022729"/>
    </source>
</evidence>
<protein>
    <submittedName>
        <fullName evidence="3">Putative extracellular solute-binding protein</fullName>
    </submittedName>
</protein>
<dbReference type="AlphaFoldDB" id="A0A1Y2K5Y5"/>
<keyword evidence="4" id="KW-1185">Reference proteome</keyword>
<feature type="domain" description="Solute-binding protein family 5" evidence="2">
    <location>
        <begin position="50"/>
        <end position="457"/>
    </location>
</feature>
<dbReference type="GO" id="GO:0030288">
    <property type="term" value="C:outer membrane-bounded periplasmic space"/>
    <property type="evidence" value="ECO:0007669"/>
    <property type="project" value="TreeGrafter"/>
</dbReference>
<dbReference type="EMBL" id="LVJN01000018">
    <property type="protein sequence ID" value="OSM05094.1"/>
    <property type="molecule type" value="Genomic_DNA"/>
</dbReference>
<dbReference type="Gene3D" id="3.40.190.10">
    <property type="entry name" value="Periplasmic binding protein-like II"/>
    <property type="match status" value="1"/>
</dbReference>
<proteinExistence type="predicted"/>
<dbReference type="GO" id="GO:1904680">
    <property type="term" value="F:peptide transmembrane transporter activity"/>
    <property type="evidence" value="ECO:0007669"/>
    <property type="project" value="TreeGrafter"/>
</dbReference>
<dbReference type="Pfam" id="PF00496">
    <property type="entry name" value="SBP_bac_5"/>
    <property type="match status" value="1"/>
</dbReference>
<dbReference type="GO" id="GO:0042884">
    <property type="term" value="P:microcin transport"/>
    <property type="evidence" value="ECO:0007669"/>
    <property type="project" value="TreeGrafter"/>
</dbReference>
<reference evidence="3 4" key="1">
    <citation type="journal article" date="2016" name="BMC Genomics">
        <title>Combined genomic and structural analyses of a cultured magnetotactic bacterium reveals its niche adaptation to a dynamic environment.</title>
        <authorList>
            <person name="Araujo A.C."/>
            <person name="Morillo V."/>
            <person name="Cypriano J."/>
            <person name="Teixeira L.C."/>
            <person name="Leao P."/>
            <person name="Lyra S."/>
            <person name="Almeida L.G."/>
            <person name="Bazylinski D.A."/>
            <person name="Vasconcellos A.T."/>
            <person name="Abreu F."/>
            <person name="Lins U."/>
        </authorList>
    </citation>
    <scope>NUCLEOTIDE SEQUENCE [LARGE SCALE GENOMIC DNA]</scope>
    <source>
        <strain evidence="3 4">IT-1</strain>
    </source>
</reference>
<evidence type="ECO:0000259" key="2">
    <source>
        <dbReference type="Pfam" id="PF00496"/>
    </source>
</evidence>
<dbReference type="GO" id="GO:0043190">
    <property type="term" value="C:ATP-binding cassette (ABC) transporter complex"/>
    <property type="evidence" value="ECO:0007669"/>
    <property type="project" value="InterPro"/>
</dbReference>
<name>A0A1Y2K5Y5_9PROT</name>
<dbReference type="Gene3D" id="3.10.105.10">
    <property type="entry name" value="Dipeptide-binding Protein, Domain 3"/>
    <property type="match status" value="1"/>
</dbReference>
<dbReference type="Proteomes" id="UP000194003">
    <property type="component" value="Unassembled WGS sequence"/>
</dbReference>
<organism evidence="3 4">
    <name type="scientific">Magnetofaba australis IT-1</name>
    <dbReference type="NCBI Taxonomy" id="1434232"/>
    <lineage>
        <taxon>Bacteria</taxon>
        <taxon>Pseudomonadati</taxon>
        <taxon>Pseudomonadota</taxon>
        <taxon>Magnetococcia</taxon>
        <taxon>Magnetococcales</taxon>
        <taxon>Magnetococcaceae</taxon>
        <taxon>Magnetofaba</taxon>
    </lineage>
</organism>
<dbReference type="STRING" id="1434232.MAIT1_03237"/>
<dbReference type="SUPFAM" id="SSF53850">
    <property type="entry name" value="Periplasmic binding protein-like II"/>
    <property type="match status" value="1"/>
</dbReference>
<dbReference type="InterPro" id="IPR030678">
    <property type="entry name" value="Peptide/Ni-bd"/>
</dbReference>
<comment type="caution">
    <text evidence="3">The sequence shown here is derived from an EMBL/GenBank/DDBJ whole genome shotgun (WGS) entry which is preliminary data.</text>
</comment>
<accession>A0A1Y2K5Y5</accession>
<dbReference type="CDD" id="cd08497">
    <property type="entry name" value="MbnE-like"/>
    <property type="match status" value="1"/>
</dbReference>
<dbReference type="GO" id="GO:0015833">
    <property type="term" value="P:peptide transport"/>
    <property type="evidence" value="ECO:0007669"/>
    <property type="project" value="TreeGrafter"/>
</dbReference>
<evidence type="ECO:0000313" key="4">
    <source>
        <dbReference type="Proteomes" id="UP000194003"/>
    </source>
</evidence>